<dbReference type="PANTHER" id="PTHR30502">
    <property type="entry name" value="2-KETO-3-DEOXY-L-RHAMNONATE ALDOLASE"/>
    <property type="match status" value="1"/>
</dbReference>
<dbReference type="GO" id="GO:0005737">
    <property type="term" value="C:cytoplasm"/>
    <property type="evidence" value="ECO:0007669"/>
    <property type="project" value="TreeGrafter"/>
</dbReference>
<proteinExistence type="inferred from homology"/>
<organism evidence="5 6">
    <name type="scientific">Candidatus Moanibacter tarae</name>
    <dbReference type="NCBI Taxonomy" id="2200854"/>
    <lineage>
        <taxon>Bacteria</taxon>
        <taxon>Pseudomonadati</taxon>
        <taxon>Verrucomicrobiota</taxon>
        <taxon>Opitutia</taxon>
        <taxon>Puniceicoccales</taxon>
        <taxon>Puniceicoccales incertae sedis</taxon>
        <taxon>Candidatus Moanibacter</taxon>
    </lineage>
</organism>
<evidence type="ECO:0000313" key="6">
    <source>
        <dbReference type="Proteomes" id="UP000247465"/>
    </source>
</evidence>
<dbReference type="GO" id="GO:0016832">
    <property type="term" value="F:aldehyde-lyase activity"/>
    <property type="evidence" value="ECO:0007669"/>
    <property type="project" value="TreeGrafter"/>
</dbReference>
<sequence length="239" mass="26834">MNQLNLKQRIHKGDTIVGMQVPISSEPDHVKGILDKQTYDFIHVDGQHSPFDEKELFTFCEALDELGIPILLRIEHTRNAFLAGNYLDLGPSGIEVPQVELKSTVDEAIAGMYYLPIGNRSWGEPRKGSDVPTDRIEYAHWWSEFGVLILQLESVDAVTNASQLAKKGVDCLSFGPNDLDFSLDMHPHYPFKSVDECVRHVVEQLADCSVAVCYRTSPNNRQKYADLGVTIFIEEPSNS</sequence>
<dbReference type="InterPro" id="IPR015813">
    <property type="entry name" value="Pyrv/PenolPyrv_kinase-like_dom"/>
</dbReference>
<evidence type="ECO:0000313" key="5">
    <source>
        <dbReference type="EMBL" id="AWT60323.1"/>
    </source>
</evidence>
<evidence type="ECO:0000256" key="1">
    <source>
        <dbReference type="ARBA" id="ARBA00005568"/>
    </source>
</evidence>
<dbReference type="EC" id="4.1.2.58" evidence="5"/>
<dbReference type="Gene3D" id="3.20.20.60">
    <property type="entry name" value="Phosphoenolpyruvate-binding domains"/>
    <property type="match status" value="1"/>
</dbReference>
<dbReference type="InterPro" id="IPR040442">
    <property type="entry name" value="Pyrv_kinase-like_dom_sf"/>
</dbReference>
<evidence type="ECO:0000256" key="2">
    <source>
        <dbReference type="ARBA" id="ARBA00022723"/>
    </source>
</evidence>
<protein>
    <submittedName>
        <fullName evidence="5">2-dehydro-3,6-dideoxy-6-sulfogluconate aldolase</fullName>
        <ecNumber evidence="5">4.1.2.58</ecNumber>
    </submittedName>
</protein>
<keyword evidence="3 5" id="KW-0456">Lyase</keyword>
<dbReference type="Proteomes" id="UP000247465">
    <property type="component" value="Chromosome"/>
</dbReference>
<feature type="domain" description="HpcH/HpaI aldolase/citrate lyase" evidence="4">
    <location>
        <begin position="34"/>
        <end position="203"/>
    </location>
</feature>
<dbReference type="PANTHER" id="PTHR30502:SF0">
    <property type="entry name" value="PHOSPHOENOLPYRUVATE CARBOXYLASE FAMILY PROTEIN"/>
    <property type="match status" value="1"/>
</dbReference>
<keyword evidence="2" id="KW-0479">Metal-binding</keyword>
<name>A0A2Z4ADJ0_9BACT</name>
<evidence type="ECO:0000259" key="4">
    <source>
        <dbReference type="Pfam" id="PF03328"/>
    </source>
</evidence>
<evidence type="ECO:0000256" key="3">
    <source>
        <dbReference type="ARBA" id="ARBA00023239"/>
    </source>
</evidence>
<dbReference type="SUPFAM" id="SSF51621">
    <property type="entry name" value="Phosphoenolpyruvate/pyruvate domain"/>
    <property type="match status" value="1"/>
</dbReference>
<dbReference type="InterPro" id="IPR050251">
    <property type="entry name" value="HpcH-HpaI_aldolase"/>
</dbReference>
<dbReference type="KEGG" id="mtar:DF168_01529"/>
<dbReference type="GO" id="GO:0046872">
    <property type="term" value="F:metal ion binding"/>
    <property type="evidence" value="ECO:0007669"/>
    <property type="project" value="UniProtKB-KW"/>
</dbReference>
<accession>A0A2Z4ADJ0</accession>
<reference evidence="5 6" key="1">
    <citation type="submission" date="2018-06" db="EMBL/GenBank/DDBJ databases">
        <title>Draft Genome Sequence of a Novel Marine Bacterium Related to the Verrucomicrobia.</title>
        <authorList>
            <person name="Vosseberg J."/>
            <person name="Martijn J."/>
            <person name="Ettema T.J.G."/>
        </authorList>
    </citation>
    <scope>NUCLEOTIDE SEQUENCE [LARGE SCALE GENOMIC DNA]</scope>
    <source>
        <strain evidence="5">TARA_B100001123</strain>
    </source>
</reference>
<gene>
    <name evidence="5" type="ORF">DF168_01529</name>
</gene>
<dbReference type="Pfam" id="PF03328">
    <property type="entry name" value="HpcH_HpaI"/>
    <property type="match status" value="1"/>
</dbReference>
<comment type="similarity">
    <text evidence="1">Belongs to the HpcH/HpaI aldolase family.</text>
</comment>
<dbReference type="AlphaFoldDB" id="A0A2Z4ADJ0"/>
<dbReference type="EMBL" id="CP029803">
    <property type="protein sequence ID" value="AWT60323.1"/>
    <property type="molecule type" value="Genomic_DNA"/>
</dbReference>
<dbReference type="InterPro" id="IPR005000">
    <property type="entry name" value="Aldolase/citrate-lyase_domain"/>
</dbReference>